<proteinExistence type="predicted"/>
<organism evidence="2">
    <name type="scientific">Triticum urartu</name>
    <name type="common">Red wild einkorn</name>
    <name type="synonym">Crithodium urartu</name>
    <dbReference type="NCBI Taxonomy" id="4572"/>
    <lineage>
        <taxon>Eukaryota</taxon>
        <taxon>Viridiplantae</taxon>
        <taxon>Streptophyta</taxon>
        <taxon>Embryophyta</taxon>
        <taxon>Tracheophyta</taxon>
        <taxon>Spermatophyta</taxon>
        <taxon>Magnoliopsida</taxon>
        <taxon>Liliopsida</taxon>
        <taxon>Poales</taxon>
        <taxon>Poaceae</taxon>
        <taxon>BOP clade</taxon>
        <taxon>Pooideae</taxon>
        <taxon>Triticodae</taxon>
        <taxon>Triticeae</taxon>
        <taxon>Triticinae</taxon>
        <taxon>Triticum</taxon>
    </lineage>
</organism>
<accession>M7ZHB5</accession>
<dbReference type="AlphaFoldDB" id="M7ZHB5"/>
<gene>
    <name evidence="2" type="ORF">TRIUR3_26451</name>
</gene>
<sequence length="251" mass="27184">MAEEGNAEAGCDPKCGGSGRRETVGDVDCGSSSGAPTGHSPAVQQRRLRIATVPVDWLRNTEARRSRVTQGDGRRWRVAERTRVVVARPRGSRPGAAEEAPGGATAETPACGGRPGLLRQSGTASVYPMVTRRHRRGGLGRRQKQNEAEPGTGDDSASVTWRAREQRGNGRFNVPQWLIAEETNRNGGDSRSKATRGCASSERGMTCGEAALNQLQRVMMDQIGCLQVKRRDSEQRHVSLETVRQLVDEAN</sequence>
<evidence type="ECO:0000256" key="1">
    <source>
        <dbReference type="SAM" id="MobiDB-lite"/>
    </source>
</evidence>
<protein>
    <submittedName>
        <fullName evidence="2">Uncharacterized protein</fullName>
    </submittedName>
</protein>
<feature type="region of interest" description="Disordered" evidence="1">
    <location>
        <begin position="1"/>
        <end position="45"/>
    </location>
</feature>
<feature type="compositionally biased region" description="Basic residues" evidence="1">
    <location>
        <begin position="131"/>
        <end position="143"/>
    </location>
</feature>
<name>M7ZHB5_TRIUA</name>
<reference evidence="2" key="1">
    <citation type="journal article" date="2013" name="Nature">
        <title>Draft genome of the wheat A-genome progenitor Triticum urartu.</title>
        <authorList>
            <person name="Ling H.Q."/>
            <person name="Zhao S."/>
            <person name="Liu D."/>
            <person name="Wang J."/>
            <person name="Sun H."/>
            <person name="Zhang C."/>
            <person name="Fan H."/>
            <person name="Li D."/>
            <person name="Dong L."/>
            <person name="Tao Y."/>
            <person name="Gao C."/>
            <person name="Wu H."/>
            <person name="Li Y."/>
            <person name="Cui Y."/>
            <person name="Guo X."/>
            <person name="Zheng S."/>
            <person name="Wang B."/>
            <person name="Yu K."/>
            <person name="Liang Q."/>
            <person name="Yang W."/>
            <person name="Lou X."/>
            <person name="Chen J."/>
            <person name="Feng M."/>
            <person name="Jian J."/>
            <person name="Zhang X."/>
            <person name="Luo G."/>
            <person name="Jiang Y."/>
            <person name="Liu J."/>
            <person name="Wang Z."/>
            <person name="Sha Y."/>
            <person name="Zhang B."/>
            <person name="Wu H."/>
            <person name="Tang D."/>
            <person name="Shen Q."/>
            <person name="Xue P."/>
            <person name="Zou S."/>
            <person name="Wang X."/>
            <person name="Liu X."/>
            <person name="Wang F."/>
            <person name="Yang Y."/>
            <person name="An X."/>
            <person name="Dong Z."/>
            <person name="Zhang K."/>
            <person name="Zhang X."/>
            <person name="Luo M.C."/>
            <person name="Dvorak J."/>
            <person name="Tong Y."/>
            <person name="Wang J."/>
            <person name="Yang H."/>
            <person name="Li Z."/>
            <person name="Wang D."/>
            <person name="Zhang A."/>
            <person name="Wang J."/>
        </authorList>
    </citation>
    <scope>NUCLEOTIDE SEQUENCE</scope>
</reference>
<feature type="region of interest" description="Disordered" evidence="1">
    <location>
        <begin position="88"/>
        <end position="159"/>
    </location>
</feature>
<dbReference type="EMBL" id="KD215957">
    <property type="protein sequence ID" value="EMS51790.1"/>
    <property type="molecule type" value="Genomic_DNA"/>
</dbReference>
<feature type="compositionally biased region" description="Low complexity" evidence="1">
    <location>
        <begin position="88"/>
        <end position="110"/>
    </location>
</feature>
<evidence type="ECO:0000313" key="2">
    <source>
        <dbReference type="EMBL" id="EMS51790.1"/>
    </source>
</evidence>